<organism evidence="1 2">
    <name type="scientific">Datura stramonium</name>
    <name type="common">Jimsonweed</name>
    <name type="synonym">Common thornapple</name>
    <dbReference type="NCBI Taxonomy" id="4076"/>
    <lineage>
        <taxon>Eukaryota</taxon>
        <taxon>Viridiplantae</taxon>
        <taxon>Streptophyta</taxon>
        <taxon>Embryophyta</taxon>
        <taxon>Tracheophyta</taxon>
        <taxon>Spermatophyta</taxon>
        <taxon>Magnoliopsida</taxon>
        <taxon>eudicotyledons</taxon>
        <taxon>Gunneridae</taxon>
        <taxon>Pentapetalae</taxon>
        <taxon>asterids</taxon>
        <taxon>lamiids</taxon>
        <taxon>Solanales</taxon>
        <taxon>Solanaceae</taxon>
        <taxon>Solanoideae</taxon>
        <taxon>Datureae</taxon>
        <taxon>Datura</taxon>
    </lineage>
</organism>
<dbReference type="Proteomes" id="UP000823775">
    <property type="component" value="Unassembled WGS sequence"/>
</dbReference>
<evidence type="ECO:0000313" key="1">
    <source>
        <dbReference type="EMBL" id="MCD9560402.1"/>
    </source>
</evidence>
<comment type="caution">
    <text evidence="1">The sequence shown here is derived from an EMBL/GenBank/DDBJ whole genome shotgun (WGS) entry which is preliminary data.</text>
</comment>
<feature type="non-terminal residue" evidence="1">
    <location>
        <position position="1"/>
    </location>
</feature>
<sequence>AQLAGGCVYSRYIALCFQKPEIELARHQMCQAHQLAVQVLLGHQAEPRNQWCDVVPEWLDNGHDAQSSVRSKTCKVQSQS</sequence>
<name>A0ABS8UQF1_DATST</name>
<proteinExistence type="predicted"/>
<dbReference type="EMBL" id="JACEIK010002315">
    <property type="protein sequence ID" value="MCD9560402.1"/>
    <property type="molecule type" value="Genomic_DNA"/>
</dbReference>
<reference evidence="1 2" key="1">
    <citation type="journal article" date="2021" name="BMC Genomics">
        <title>Datura genome reveals duplications of psychoactive alkaloid biosynthetic genes and high mutation rate following tissue culture.</title>
        <authorList>
            <person name="Rajewski A."/>
            <person name="Carter-House D."/>
            <person name="Stajich J."/>
            <person name="Litt A."/>
        </authorList>
    </citation>
    <scope>NUCLEOTIDE SEQUENCE [LARGE SCALE GENOMIC DNA]</scope>
    <source>
        <strain evidence="1">AR-01</strain>
    </source>
</reference>
<accession>A0ABS8UQF1</accession>
<protein>
    <submittedName>
        <fullName evidence="1">Uncharacterized protein</fullName>
    </submittedName>
</protein>
<feature type="non-terminal residue" evidence="1">
    <location>
        <position position="80"/>
    </location>
</feature>
<evidence type="ECO:0000313" key="2">
    <source>
        <dbReference type="Proteomes" id="UP000823775"/>
    </source>
</evidence>
<keyword evidence="2" id="KW-1185">Reference proteome</keyword>
<gene>
    <name evidence="1" type="ORF">HAX54_019075</name>
</gene>